<dbReference type="Proteomes" id="UP001497472">
    <property type="component" value="Unassembled WGS sequence"/>
</dbReference>
<organism evidence="1 2">
    <name type="scientific">Leptosia nina</name>
    <dbReference type="NCBI Taxonomy" id="320188"/>
    <lineage>
        <taxon>Eukaryota</taxon>
        <taxon>Metazoa</taxon>
        <taxon>Ecdysozoa</taxon>
        <taxon>Arthropoda</taxon>
        <taxon>Hexapoda</taxon>
        <taxon>Insecta</taxon>
        <taxon>Pterygota</taxon>
        <taxon>Neoptera</taxon>
        <taxon>Endopterygota</taxon>
        <taxon>Lepidoptera</taxon>
        <taxon>Glossata</taxon>
        <taxon>Ditrysia</taxon>
        <taxon>Papilionoidea</taxon>
        <taxon>Pieridae</taxon>
        <taxon>Pierinae</taxon>
        <taxon>Leptosia</taxon>
    </lineage>
</organism>
<keyword evidence="2" id="KW-1185">Reference proteome</keyword>
<evidence type="ECO:0008006" key="3">
    <source>
        <dbReference type="Google" id="ProtNLM"/>
    </source>
</evidence>
<name>A0AAV1JFJ6_9NEOP</name>
<gene>
    <name evidence="1" type="ORF">LNINA_LOCUS6505</name>
</gene>
<evidence type="ECO:0000313" key="2">
    <source>
        <dbReference type="Proteomes" id="UP001497472"/>
    </source>
</evidence>
<proteinExistence type="predicted"/>
<dbReference type="EMBL" id="CAVLEF010000009">
    <property type="protein sequence ID" value="CAK1547002.1"/>
    <property type="molecule type" value="Genomic_DNA"/>
</dbReference>
<protein>
    <recommendedName>
        <fullName evidence="3">t-SNARE coiled-coil homology domain-containing protein</fullName>
    </recommendedName>
</protein>
<comment type="caution">
    <text evidence="1">The sequence shown here is derived from an EMBL/GenBank/DDBJ whole genome shotgun (WGS) entry which is preliminary data.</text>
</comment>
<reference evidence="1 2" key="1">
    <citation type="submission" date="2023-11" db="EMBL/GenBank/DDBJ databases">
        <authorList>
            <person name="Okamura Y."/>
        </authorList>
    </citation>
    <scope>NUCLEOTIDE SEQUENCE [LARGE SCALE GENOMIC DNA]</scope>
</reference>
<accession>A0AAV1JFJ6</accession>
<dbReference type="AlphaFoldDB" id="A0AAV1JFJ6"/>
<sequence>MHYFGSYICVSDDSCKRSRRVRSWYLYEQFKSLERSQLDAARQLKDKSYQERILRQELTERRARRRLCDQFGLCQSESKLGRSVNSKTLLTSSADDFYESFCRLHNDDVDMSSWDGSQSSKTYQECRLQYRDGIGNSDSVTSVLQNINQEDNLTDTVKEDLQIVQRDIVENINNQLETVRENIDYINEYTKMSDDGKLSDDSYNSVDECDKEKLADFVVLKESKCIFLTVLSAWSKLVEFSYRNMQINNWGV</sequence>
<evidence type="ECO:0000313" key="1">
    <source>
        <dbReference type="EMBL" id="CAK1547002.1"/>
    </source>
</evidence>